<dbReference type="Proteomes" id="UP000499080">
    <property type="component" value="Unassembled WGS sequence"/>
</dbReference>
<feature type="region of interest" description="Disordered" evidence="1">
    <location>
        <begin position="66"/>
        <end position="105"/>
    </location>
</feature>
<organism evidence="2 3">
    <name type="scientific">Araneus ventricosus</name>
    <name type="common">Orbweaver spider</name>
    <name type="synonym">Epeira ventricosa</name>
    <dbReference type="NCBI Taxonomy" id="182803"/>
    <lineage>
        <taxon>Eukaryota</taxon>
        <taxon>Metazoa</taxon>
        <taxon>Ecdysozoa</taxon>
        <taxon>Arthropoda</taxon>
        <taxon>Chelicerata</taxon>
        <taxon>Arachnida</taxon>
        <taxon>Araneae</taxon>
        <taxon>Araneomorphae</taxon>
        <taxon>Entelegynae</taxon>
        <taxon>Araneoidea</taxon>
        <taxon>Araneidae</taxon>
        <taxon>Araneus</taxon>
    </lineage>
</organism>
<keyword evidence="3" id="KW-1185">Reference proteome</keyword>
<protein>
    <submittedName>
        <fullName evidence="2">Uncharacterized protein</fullName>
    </submittedName>
</protein>
<comment type="caution">
    <text evidence="2">The sequence shown here is derived from an EMBL/GenBank/DDBJ whole genome shotgun (WGS) entry which is preliminary data.</text>
</comment>
<sequence>MWWMREEIIQSENATNTLTDLTPEATSAKIQPEGIDSRGTSYRNNREPVVIILCPGDVTLARSCGHRKSKDLHHGTPAVLDDNPRRSSELYQVHEPVHPKEIQSQ</sequence>
<dbReference type="EMBL" id="BGPR01000049">
    <property type="protein sequence ID" value="GBL86614.1"/>
    <property type="molecule type" value="Genomic_DNA"/>
</dbReference>
<dbReference type="AlphaFoldDB" id="A0A4Y2B6C5"/>
<name>A0A4Y2B6C5_ARAVE</name>
<evidence type="ECO:0000256" key="1">
    <source>
        <dbReference type="SAM" id="MobiDB-lite"/>
    </source>
</evidence>
<accession>A0A4Y2B6C5</accession>
<proteinExistence type="predicted"/>
<evidence type="ECO:0000313" key="2">
    <source>
        <dbReference type="EMBL" id="GBL86614.1"/>
    </source>
</evidence>
<reference evidence="2 3" key="1">
    <citation type="journal article" date="2019" name="Sci. Rep.">
        <title>Orb-weaving spider Araneus ventricosus genome elucidates the spidroin gene catalogue.</title>
        <authorList>
            <person name="Kono N."/>
            <person name="Nakamura H."/>
            <person name="Ohtoshi R."/>
            <person name="Moran D.A.P."/>
            <person name="Shinohara A."/>
            <person name="Yoshida Y."/>
            <person name="Fujiwara M."/>
            <person name="Mori M."/>
            <person name="Tomita M."/>
            <person name="Arakawa K."/>
        </authorList>
    </citation>
    <scope>NUCLEOTIDE SEQUENCE [LARGE SCALE GENOMIC DNA]</scope>
</reference>
<gene>
    <name evidence="2" type="ORF">AVEN_194861_1</name>
</gene>
<feature type="compositionally biased region" description="Basic and acidic residues" evidence="1">
    <location>
        <begin position="95"/>
        <end position="105"/>
    </location>
</feature>
<evidence type="ECO:0000313" key="3">
    <source>
        <dbReference type="Proteomes" id="UP000499080"/>
    </source>
</evidence>